<feature type="transmembrane region" description="Helical" evidence="10">
    <location>
        <begin position="162"/>
        <end position="195"/>
    </location>
</feature>
<evidence type="ECO:0000256" key="7">
    <source>
        <dbReference type="ARBA" id="ARBA00023136"/>
    </source>
</evidence>
<protein>
    <recommendedName>
        <fullName evidence="10">Odorant receptor</fullName>
    </recommendedName>
</protein>
<dbReference type="GO" id="GO:0007165">
    <property type="term" value="P:signal transduction"/>
    <property type="evidence" value="ECO:0007669"/>
    <property type="project" value="UniProtKB-KW"/>
</dbReference>
<evidence type="ECO:0000256" key="4">
    <source>
        <dbReference type="ARBA" id="ARBA00022692"/>
    </source>
</evidence>
<evidence type="ECO:0000256" key="6">
    <source>
        <dbReference type="ARBA" id="ARBA00022989"/>
    </source>
</evidence>
<dbReference type="Pfam" id="PF02949">
    <property type="entry name" value="7tm_6"/>
    <property type="match status" value="1"/>
</dbReference>
<organism evidence="11 12">
    <name type="scientific">Zophobas morio</name>
    <dbReference type="NCBI Taxonomy" id="2755281"/>
    <lineage>
        <taxon>Eukaryota</taxon>
        <taxon>Metazoa</taxon>
        <taxon>Ecdysozoa</taxon>
        <taxon>Arthropoda</taxon>
        <taxon>Hexapoda</taxon>
        <taxon>Insecta</taxon>
        <taxon>Pterygota</taxon>
        <taxon>Neoptera</taxon>
        <taxon>Endopterygota</taxon>
        <taxon>Coleoptera</taxon>
        <taxon>Polyphaga</taxon>
        <taxon>Cucujiformia</taxon>
        <taxon>Tenebrionidae</taxon>
        <taxon>Zophobas</taxon>
    </lineage>
</organism>
<keyword evidence="9 10" id="KW-0807">Transducer</keyword>
<comment type="subcellular location">
    <subcellularLocation>
        <location evidence="1 10">Cell membrane</location>
        <topology evidence="1 10">Multi-pass membrane protein</topology>
    </subcellularLocation>
</comment>
<gene>
    <name evidence="11" type="ORF">Zmor_002399</name>
</gene>
<evidence type="ECO:0000256" key="1">
    <source>
        <dbReference type="ARBA" id="ARBA00004651"/>
    </source>
</evidence>
<evidence type="ECO:0000313" key="11">
    <source>
        <dbReference type="EMBL" id="KAJ3666985.1"/>
    </source>
</evidence>
<dbReference type="PANTHER" id="PTHR21137">
    <property type="entry name" value="ODORANT RECEPTOR"/>
    <property type="match status" value="1"/>
</dbReference>
<comment type="caution">
    <text evidence="11">The sequence shown here is derived from an EMBL/GenBank/DDBJ whole genome shotgun (WGS) entry which is preliminary data.</text>
</comment>
<evidence type="ECO:0000256" key="5">
    <source>
        <dbReference type="ARBA" id="ARBA00022725"/>
    </source>
</evidence>
<evidence type="ECO:0000313" key="12">
    <source>
        <dbReference type="Proteomes" id="UP001168821"/>
    </source>
</evidence>
<evidence type="ECO:0000256" key="3">
    <source>
        <dbReference type="ARBA" id="ARBA00022606"/>
    </source>
</evidence>
<evidence type="ECO:0000256" key="8">
    <source>
        <dbReference type="ARBA" id="ARBA00023170"/>
    </source>
</evidence>
<dbReference type="AlphaFoldDB" id="A0AA38J4C7"/>
<name>A0AA38J4C7_9CUCU</name>
<keyword evidence="2" id="KW-1003">Cell membrane</keyword>
<comment type="similarity">
    <text evidence="10">Belongs to the insect chemoreceptor superfamily. Heteromeric odorant receptor channel (TC 1.A.69) family.</text>
</comment>
<sequence>MEGVITQSFKRNLYILQIIGLYPTPEYKSLHRIFCYSIYSVAMLPQFVLTLVKIFKDGRDQNSFISTALVVLAVKYLYFLVKCDDLKATIDYFDEKFVRGWNVKQILITDMCIARSRNLCNVFFVGVVLGLCGWVAALGFQNYCSNLPLGVWFPYSCEAQPGLYACIYSICIIAVLYSGFACAAVDTLASGLLYLAVGQLQILKDSLENLDKNIEHEKTKSSNSESVYNYIVNCILHYNDILEFTDKYKNCFSGVVFTQFLESVMAIGLCCLDIIKEKEINASFLISLNYLFLLLFQVYFYCYFGTLLAEENNTVPNAIYMSKWYDYSKECQKLLIILMERSKRPLILNVGKIVELSLVTFTTILKRSYSIICVFRTS</sequence>
<dbReference type="EMBL" id="JALNTZ010000001">
    <property type="protein sequence ID" value="KAJ3666985.1"/>
    <property type="molecule type" value="Genomic_DNA"/>
</dbReference>
<feature type="transmembrane region" description="Helical" evidence="10">
    <location>
        <begin position="282"/>
        <end position="301"/>
    </location>
</feature>
<dbReference type="Proteomes" id="UP001168821">
    <property type="component" value="Unassembled WGS sequence"/>
</dbReference>
<evidence type="ECO:0000256" key="10">
    <source>
        <dbReference type="RuleBase" id="RU351113"/>
    </source>
</evidence>
<keyword evidence="7 10" id="KW-0472">Membrane</keyword>
<feature type="transmembrane region" description="Helical" evidence="10">
    <location>
        <begin position="64"/>
        <end position="81"/>
    </location>
</feature>
<keyword evidence="3 10" id="KW-0716">Sensory transduction</keyword>
<dbReference type="InterPro" id="IPR004117">
    <property type="entry name" value="7tm6_olfct_rcpt"/>
</dbReference>
<dbReference type="GO" id="GO:0004984">
    <property type="term" value="F:olfactory receptor activity"/>
    <property type="evidence" value="ECO:0007669"/>
    <property type="project" value="InterPro"/>
</dbReference>
<feature type="transmembrane region" description="Helical" evidence="10">
    <location>
        <begin position="119"/>
        <end position="142"/>
    </location>
</feature>
<keyword evidence="4 10" id="KW-0812">Transmembrane</keyword>
<evidence type="ECO:0000256" key="9">
    <source>
        <dbReference type="ARBA" id="ARBA00023224"/>
    </source>
</evidence>
<dbReference type="PANTHER" id="PTHR21137:SF35">
    <property type="entry name" value="ODORANT RECEPTOR 19A-RELATED"/>
    <property type="match status" value="1"/>
</dbReference>
<dbReference type="GO" id="GO:0005549">
    <property type="term" value="F:odorant binding"/>
    <property type="evidence" value="ECO:0007669"/>
    <property type="project" value="InterPro"/>
</dbReference>
<proteinExistence type="inferred from homology"/>
<keyword evidence="8 10" id="KW-0675">Receptor</keyword>
<keyword evidence="12" id="KW-1185">Reference proteome</keyword>
<keyword evidence="5 10" id="KW-0552">Olfaction</keyword>
<comment type="caution">
    <text evidence="10">Lacks conserved residue(s) required for the propagation of feature annotation.</text>
</comment>
<dbReference type="GO" id="GO:0005886">
    <property type="term" value="C:plasma membrane"/>
    <property type="evidence" value="ECO:0007669"/>
    <property type="project" value="UniProtKB-SubCell"/>
</dbReference>
<reference evidence="11" key="1">
    <citation type="journal article" date="2023" name="G3 (Bethesda)">
        <title>Whole genome assemblies of Zophobas morio and Tenebrio molitor.</title>
        <authorList>
            <person name="Kaur S."/>
            <person name="Stinson S.A."/>
            <person name="diCenzo G.C."/>
        </authorList>
    </citation>
    <scope>NUCLEOTIDE SEQUENCE</scope>
    <source>
        <strain evidence="11">QUZm001</strain>
    </source>
</reference>
<accession>A0AA38J4C7</accession>
<keyword evidence="6 10" id="KW-1133">Transmembrane helix</keyword>
<evidence type="ECO:0000256" key="2">
    <source>
        <dbReference type="ARBA" id="ARBA00022475"/>
    </source>
</evidence>
<feature type="transmembrane region" description="Helical" evidence="10">
    <location>
        <begin position="33"/>
        <end position="52"/>
    </location>
</feature>